<comment type="caution">
    <text evidence="10">The sequence shown here is derived from an EMBL/GenBank/DDBJ whole genome shotgun (WGS) entry which is preliminary data.</text>
</comment>
<evidence type="ECO:0000256" key="6">
    <source>
        <dbReference type="ARBA" id="ARBA00023128"/>
    </source>
</evidence>
<keyword evidence="8" id="KW-0676">Redox-active center</keyword>
<dbReference type="InterPro" id="IPR039289">
    <property type="entry name" value="CHCHD4"/>
</dbReference>
<feature type="region of interest" description="Disordered" evidence="9">
    <location>
        <begin position="82"/>
        <end position="112"/>
    </location>
</feature>
<accession>A0AAV6ZPI8</accession>
<dbReference type="GO" id="GO:0005758">
    <property type="term" value="C:mitochondrial intermembrane space"/>
    <property type="evidence" value="ECO:0007669"/>
    <property type="project" value="UniProtKB-SubCell"/>
</dbReference>
<evidence type="ECO:0000256" key="2">
    <source>
        <dbReference type="ARBA" id="ARBA00022448"/>
    </source>
</evidence>
<name>A0AAV6ZPI8_ENGPU</name>
<dbReference type="PANTHER" id="PTHR21622:SF0">
    <property type="entry name" value="COILED-COIL-HELIX-COILED-COIL-HELIX DOMAIN CONTAINING 4"/>
    <property type="match status" value="1"/>
</dbReference>
<keyword evidence="6" id="KW-0496">Mitochondrion</keyword>
<reference evidence="10" key="1">
    <citation type="thesis" date="2020" institute="ProQuest LLC" country="789 East Eisenhower Parkway, Ann Arbor, MI, USA">
        <title>Comparative Genomics and Chromosome Evolution.</title>
        <authorList>
            <person name="Mudd A.B."/>
        </authorList>
    </citation>
    <scope>NUCLEOTIDE SEQUENCE</scope>
    <source>
        <strain evidence="10">237g6f4</strain>
        <tissue evidence="10">Blood</tissue>
    </source>
</reference>
<keyword evidence="7" id="KW-1015">Disulfide bond</keyword>
<evidence type="ECO:0000256" key="7">
    <source>
        <dbReference type="ARBA" id="ARBA00023157"/>
    </source>
</evidence>
<evidence type="ECO:0000256" key="3">
    <source>
        <dbReference type="ARBA" id="ARBA00022927"/>
    </source>
</evidence>
<dbReference type="Gene3D" id="1.10.287.2900">
    <property type="match status" value="1"/>
</dbReference>
<evidence type="ECO:0000313" key="10">
    <source>
        <dbReference type="EMBL" id="KAG8549419.1"/>
    </source>
</evidence>
<keyword evidence="3" id="KW-0653">Protein transport</keyword>
<feature type="region of interest" description="Disordered" evidence="9">
    <location>
        <begin position="1"/>
        <end position="21"/>
    </location>
</feature>
<evidence type="ECO:0000256" key="1">
    <source>
        <dbReference type="ARBA" id="ARBA00004569"/>
    </source>
</evidence>
<sequence length="112" mass="12343">MQRQSSAELIPDDPNDPYEDHGLILPNGDINWKLSVLGGMASGPCGGALRRPSPVFHYSQEEVKGSDCLEQVWGIREVYAEVPDPLPPEDDDEDSKGPAEPGNQHLQRLRPL</sequence>
<dbReference type="AlphaFoldDB" id="A0AAV6ZPI8"/>
<evidence type="ECO:0000256" key="5">
    <source>
        <dbReference type="ARBA" id="ARBA00023010"/>
    </source>
</evidence>
<evidence type="ECO:0000313" key="11">
    <source>
        <dbReference type="Proteomes" id="UP000824782"/>
    </source>
</evidence>
<dbReference type="GO" id="GO:0015035">
    <property type="term" value="F:protein-disulfide reductase activity"/>
    <property type="evidence" value="ECO:0007669"/>
    <property type="project" value="InterPro"/>
</dbReference>
<comment type="subcellular location">
    <subcellularLocation>
        <location evidence="1">Mitochondrion intermembrane space</location>
    </subcellularLocation>
</comment>
<dbReference type="EMBL" id="WNYA01000185">
    <property type="protein sequence ID" value="KAG8549419.1"/>
    <property type="molecule type" value="Genomic_DNA"/>
</dbReference>
<evidence type="ECO:0000256" key="4">
    <source>
        <dbReference type="ARBA" id="ARBA00023002"/>
    </source>
</evidence>
<dbReference type="Proteomes" id="UP000824782">
    <property type="component" value="Unassembled WGS sequence"/>
</dbReference>
<gene>
    <name evidence="10" type="ORF">GDO81_021258</name>
</gene>
<evidence type="ECO:0000256" key="8">
    <source>
        <dbReference type="ARBA" id="ARBA00023284"/>
    </source>
</evidence>
<keyword evidence="2" id="KW-0813">Transport</keyword>
<protein>
    <submittedName>
        <fullName evidence="10">Uncharacterized protein</fullName>
    </submittedName>
</protein>
<organism evidence="10 11">
    <name type="scientific">Engystomops pustulosus</name>
    <name type="common">Tungara frog</name>
    <name type="synonym">Physalaemus pustulosus</name>
    <dbReference type="NCBI Taxonomy" id="76066"/>
    <lineage>
        <taxon>Eukaryota</taxon>
        <taxon>Metazoa</taxon>
        <taxon>Chordata</taxon>
        <taxon>Craniata</taxon>
        <taxon>Vertebrata</taxon>
        <taxon>Euteleostomi</taxon>
        <taxon>Amphibia</taxon>
        <taxon>Batrachia</taxon>
        <taxon>Anura</taxon>
        <taxon>Neobatrachia</taxon>
        <taxon>Hyloidea</taxon>
        <taxon>Leptodactylidae</taxon>
        <taxon>Leiuperinae</taxon>
        <taxon>Engystomops</taxon>
    </lineage>
</organism>
<dbReference type="PANTHER" id="PTHR21622">
    <property type="entry name" value="COILED-COIL-HELIX-COILED-COIL-HELIX DOMAIN CONTAINING 4"/>
    <property type="match status" value="1"/>
</dbReference>
<keyword evidence="11" id="KW-1185">Reference proteome</keyword>
<keyword evidence="4" id="KW-0560">Oxidoreductase</keyword>
<evidence type="ECO:0000256" key="9">
    <source>
        <dbReference type="SAM" id="MobiDB-lite"/>
    </source>
</evidence>
<keyword evidence="5" id="KW-0811">Translocation</keyword>
<proteinExistence type="predicted"/>
<dbReference type="GO" id="GO:0045041">
    <property type="term" value="P:protein import into mitochondrial intermembrane space"/>
    <property type="evidence" value="ECO:0007669"/>
    <property type="project" value="InterPro"/>
</dbReference>